<evidence type="ECO:0000259" key="7">
    <source>
        <dbReference type="PROSITE" id="PS50109"/>
    </source>
</evidence>
<name>A0ABY6ILC2_9HYPH</name>
<dbReference type="Gene3D" id="3.30.565.10">
    <property type="entry name" value="Histidine kinase-like ATPase, C-terminal domain"/>
    <property type="match status" value="1"/>
</dbReference>
<dbReference type="SUPFAM" id="SSF47384">
    <property type="entry name" value="Homodimeric domain of signal transducing histidine kinase"/>
    <property type="match status" value="1"/>
</dbReference>
<dbReference type="PANTHER" id="PTHR43047:SF72">
    <property type="entry name" value="OSMOSENSING HISTIDINE PROTEIN KINASE SLN1"/>
    <property type="match status" value="1"/>
</dbReference>
<dbReference type="PRINTS" id="PR00344">
    <property type="entry name" value="BCTRLSENSOR"/>
</dbReference>
<dbReference type="InterPro" id="IPR000014">
    <property type="entry name" value="PAS"/>
</dbReference>
<dbReference type="SMART" id="SM00387">
    <property type="entry name" value="HATPase_c"/>
    <property type="match status" value="1"/>
</dbReference>
<keyword evidence="6" id="KW-0812">Transmembrane</keyword>
<dbReference type="InterPro" id="IPR035965">
    <property type="entry name" value="PAS-like_dom_sf"/>
</dbReference>
<dbReference type="InterPro" id="IPR036097">
    <property type="entry name" value="HisK_dim/P_sf"/>
</dbReference>
<keyword evidence="6" id="KW-1133">Transmembrane helix</keyword>
<evidence type="ECO:0000256" key="4">
    <source>
        <dbReference type="ARBA" id="ARBA00022679"/>
    </source>
</evidence>
<protein>
    <recommendedName>
        <fullName evidence="2">histidine kinase</fullName>
        <ecNumber evidence="2">2.7.13.3</ecNumber>
    </recommendedName>
</protein>
<dbReference type="CDD" id="cd00082">
    <property type="entry name" value="HisKA"/>
    <property type="match status" value="1"/>
</dbReference>
<reference evidence="8" key="1">
    <citation type="submission" date="2022-10" db="EMBL/GenBank/DDBJ databases">
        <title>YIM 151497 complete genome.</title>
        <authorList>
            <person name="Chen X."/>
        </authorList>
    </citation>
    <scope>NUCLEOTIDE SEQUENCE</scope>
    <source>
        <strain evidence="8">YIM 151497</strain>
    </source>
</reference>
<dbReference type="InterPro" id="IPR003661">
    <property type="entry name" value="HisK_dim/P_dom"/>
</dbReference>
<keyword evidence="6" id="KW-0472">Membrane</keyword>
<evidence type="ECO:0000256" key="5">
    <source>
        <dbReference type="ARBA" id="ARBA00022777"/>
    </source>
</evidence>
<evidence type="ECO:0000256" key="3">
    <source>
        <dbReference type="ARBA" id="ARBA00022553"/>
    </source>
</evidence>
<keyword evidence="3" id="KW-0597">Phosphoprotein</keyword>
<dbReference type="Pfam" id="PF00512">
    <property type="entry name" value="HisKA"/>
    <property type="match status" value="1"/>
</dbReference>
<dbReference type="InterPro" id="IPR005467">
    <property type="entry name" value="His_kinase_dom"/>
</dbReference>
<dbReference type="Gene3D" id="3.30.450.20">
    <property type="entry name" value="PAS domain"/>
    <property type="match status" value="1"/>
</dbReference>
<dbReference type="PROSITE" id="PS50109">
    <property type="entry name" value="HIS_KIN"/>
    <property type="match status" value="1"/>
</dbReference>
<dbReference type="PANTHER" id="PTHR43047">
    <property type="entry name" value="TWO-COMPONENT HISTIDINE PROTEIN KINASE"/>
    <property type="match status" value="1"/>
</dbReference>
<feature type="transmembrane region" description="Helical" evidence="6">
    <location>
        <begin position="110"/>
        <end position="128"/>
    </location>
</feature>
<gene>
    <name evidence="8" type="ORF">OF122_15240</name>
</gene>
<proteinExistence type="predicted"/>
<feature type="transmembrane region" description="Helical" evidence="6">
    <location>
        <begin position="87"/>
        <end position="104"/>
    </location>
</feature>
<dbReference type="SMART" id="SM00388">
    <property type="entry name" value="HisKA"/>
    <property type="match status" value="1"/>
</dbReference>
<feature type="transmembrane region" description="Helical" evidence="6">
    <location>
        <begin position="31"/>
        <end position="53"/>
    </location>
</feature>
<feature type="domain" description="Histidine kinase" evidence="7">
    <location>
        <begin position="346"/>
        <end position="565"/>
    </location>
</feature>
<dbReference type="EC" id="2.7.13.3" evidence="2"/>
<evidence type="ECO:0000313" key="8">
    <source>
        <dbReference type="EMBL" id="UYQ71391.1"/>
    </source>
</evidence>
<dbReference type="Pfam" id="PF02518">
    <property type="entry name" value="HATPase_c"/>
    <property type="match status" value="1"/>
</dbReference>
<evidence type="ECO:0000313" key="9">
    <source>
        <dbReference type="Proteomes" id="UP001163882"/>
    </source>
</evidence>
<dbReference type="InterPro" id="IPR036890">
    <property type="entry name" value="HATPase_C_sf"/>
</dbReference>
<dbReference type="RefSeq" id="WP_264225043.1">
    <property type="nucleotide sequence ID" value="NZ_CP107716.1"/>
</dbReference>
<organism evidence="8 9">
    <name type="scientific">Pelagibacterium flavum</name>
    <dbReference type="NCBI Taxonomy" id="2984530"/>
    <lineage>
        <taxon>Bacteria</taxon>
        <taxon>Pseudomonadati</taxon>
        <taxon>Pseudomonadota</taxon>
        <taxon>Alphaproteobacteria</taxon>
        <taxon>Hyphomicrobiales</taxon>
        <taxon>Devosiaceae</taxon>
        <taxon>Pelagibacterium</taxon>
    </lineage>
</organism>
<dbReference type="SUPFAM" id="SSF55874">
    <property type="entry name" value="ATPase domain of HSP90 chaperone/DNA topoisomerase II/histidine kinase"/>
    <property type="match status" value="1"/>
</dbReference>
<keyword evidence="5 8" id="KW-0418">Kinase</keyword>
<dbReference type="InterPro" id="IPR004358">
    <property type="entry name" value="Sig_transdc_His_kin-like_C"/>
</dbReference>
<comment type="catalytic activity">
    <reaction evidence="1">
        <text>ATP + protein L-histidine = ADP + protein N-phospho-L-histidine.</text>
        <dbReference type="EC" id="2.7.13.3"/>
    </reaction>
</comment>
<sequence length="601" mass="63267">MRNPFADFTIASQFAAAPIRSGQRNTVLHRVLALNTLAMMAGLGLTMALSLVMLFGGNVAPLVATMVASGLVAVSGALLLRGDFEPTIAVHALALGLAAAVIAVGDPAMIDLGLAFALMAALYGQVLAKSRYRVLAWSIPALVLLASAFATGPVSAALQGSLQPFAFIALAVFAAVAAISATRLEIISAESPVSQTRAFAVLAENILGAVVRYGADGGPVFISRSAGNLLGCRTFELDGAGLFERVHVMDRPAYRKAISDASNGTGASTIELRLRRDDAEPGAGARYIWVEFALAPLEGECATGSSNDVLAVLRDVSARKDAERQVDAARKQAEEASEAKSRFLATIGHELRTPLNAIVGFSDMMAEGIGGTLSPTHAEYAGHISRSGHHLLDVVNMLLDMSKIEAGKFEVHAELFAPQALVEPCMQMVETLARDRAVTIEAAVPEKLPQIMGDERACRQILINLLSNAVKFSHDGGIVTLAMRRQGKMLAISVSDSGIGMPPETVERIGEPFLQGQDSLSRRYEGTGLGLSIVKGLVSLHGGLLDVASEQGLGTTISVLLPLEGPLGAGKSSATIEHLYATKRDSDENKWLEDEKRSAAQ</sequence>
<dbReference type="GO" id="GO:0016301">
    <property type="term" value="F:kinase activity"/>
    <property type="evidence" value="ECO:0007669"/>
    <property type="project" value="UniProtKB-KW"/>
</dbReference>
<feature type="transmembrane region" description="Helical" evidence="6">
    <location>
        <begin position="135"/>
        <end position="156"/>
    </location>
</feature>
<dbReference type="InterPro" id="IPR003594">
    <property type="entry name" value="HATPase_dom"/>
</dbReference>
<accession>A0ABY6ILC2</accession>
<evidence type="ECO:0000256" key="6">
    <source>
        <dbReference type="SAM" id="Phobius"/>
    </source>
</evidence>
<keyword evidence="9" id="KW-1185">Reference proteome</keyword>
<evidence type="ECO:0000256" key="1">
    <source>
        <dbReference type="ARBA" id="ARBA00000085"/>
    </source>
</evidence>
<dbReference type="SUPFAM" id="SSF55785">
    <property type="entry name" value="PYP-like sensor domain (PAS domain)"/>
    <property type="match status" value="1"/>
</dbReference>
<feature type="transmembrane region" description="Helical" evidence="6">
    <location>
        <begin position="59"/>
        <end position="80"/>
    </location>
</feature>
<dbReference type="Gene3D" id="1.10.287.130">
    <property type="match status" value="1"/>
</dbReference>
<dbReference type="EMBL" id="CP107716">
    <property type="protein sequence ID" value="UYQ71391.1"/>
    <property type="molecule type" value="Genomic_DNA"/>
</dbReference>
<dbReference type="CDD" id="cd00130">
    <property type="entry name" value="PAS"/>
    <property type="match status" value="1"/>
</dbReference>
<dbReference type="Proteomes" id="UP001163882">
    <property type="component" value="Chromosome"/>
</dbReference>
<keyword evidence="4" id="KW-0808">Transferase</keyword>
<dbReference type="CDD" id="cd16922">
    <property type="entry name" value="HATPase_EvgS-ArcB-TorS-like"/>
    <property type="match status" value="1"/>
</dbReference>
<evidence type="ECO:0000256" key="2">
    <source>
        <dbReference type="ARBA" id="ARBA00012438"/>
    </source>
</evidence>